<dbReference type="Gene3D" id="1.10.3660.10">
    <property type="entry name" value="6-phosphogluconate dehydrogenase C-terminal like domain"/>
    <property type="match status" value="1"/>
</dbReference>
<evidence type="ECO:0000256" key="2">
    <source>
        <dbReference type="ARBA" id="ARBA00023002"/>
    </source>
</evidence>
<accession>A0A0S2W6V4</accession>
<reference evidence="5 6" key="1">
    <citation type="journal article" date="2015" name="Nat. Commun.">
        <title>Production of butyrate from lysine and the Amadori product fructoselysine by a human gut commensal.</title>
        <authorList>
            <person name="Bui T.P."/>
            <person name="Ritari J."/>
            <person name="Boeren S."/>
            <person name="de Waard P."/>
            <person name="Plugge C.M."/>
            <person name="de Vos W.M."/>
        </authorList>
    </citation>
    <scope>NUCLEOTIDE SEQUENCE [LARGE SCALE GENOMIC DNA]</scope>
    <source>
        <strain evidence="5 6">AF211</strain>
    </source>
</reference>
<gene>
    <name evidence="5" type="ORF">IB211_02603</name>
</gene>
<proteinExistence type="inferred from homology"/>
<dbReference type="GO" id="GO:0006571">
    <property type="term" value="P:tyrosine biosynthetic process"/>
    <property type="evidence" value="ECO:0007669"/>
    <property type="project" value="InterPro"/>
</dbReference>
<dbReference type="FunFam" id="3.40.50.720:FF:000208">
    <property type="entry name" value="Prephenate dehydrogenase"/>
    <property type="match status" value="1"/>
</dbReference>
<dbReference type="GO" id="GO:0008977">
    <property type="term" value="F:prephenate dehydrogenase (NAD+) activity"/>
    <property type="evidence" value="ECO:0007669"/>
    <property type="project" value="InterPro"/>
</dbReference>
<dbReference type="InterPro" id="IPR003099">
    <property type="entry name" value="Prephen_DH"/>
</dbReference>
<dbReference type="SUPFAM" id="SSF48179">
    <property type="entry name" value="6-phosphogluconate dehydrogenase C-terminal domain-like"/>
    <property type="match status" value="1"/>
</dbReference>
<dbReference type="InterPro" id="IPR036291">
    <property type="entry name" value="NAD(P)-bd_dom_sf"/>
</dbReference>
<evidence type="ECO:0000313" key="5">
    <source>
        <dbReference type="EMBL" id="ALP94994.1"/>
    </source>
</evidence>
<dbReference type="PROSITE" id="PS51176">
    <property type="entry name" value="PDH_ADH"/>
    <property type="match status" value="1"/>
</dbReference>
<comment type="pathway">
    <text evidence="3">Amino-acid biosynthesis.</text>
</comment>
<dbReference type="SUPFAM" id="SSF51735">
    <property type="entry name" value="NAD(P)-binding Rossmann-fold domains"/>
    <property type="match status" value="1"/>
</dbReference>
<sequence length="280" mass="30383">MCKRIAIIGLGLIGGSMAMALKGFEDYEIVGVDRDPATLEFARTHGVADYLSTDAGQAVSTADVVYLCLHPRGIVDFLSTYRACFRPGTLVTDVCGIKTAIVDAAAVLPDEVDFIGSHPMAGKETSGIFHADGALFRGAHYIITPRPQSCPEHVDLLHRIADHIGCRDVVNTTTAKHDAIIAYTSQVMHIMAVAVCDDPDLFDCKGFEGGSFRDCTRVAALDVPLWTELFSMNAPALCKVIRNLEDNLRAYREVIASGDTAALAEKLAWSADRKRHMNLE</sequence>
<dbReference type="eggNOG" id="COG0287">
    <property type="taxonomic scope" value="Bacteria"/>
</dbReference>
<evidence type="ECO:0000256" key="3">
    <source>
        <dbReference type="ARBA" id="ARBA00029440"/>
    </source>
</evidence>
<dbReference type="EMBL" id="CP011307">
    <property type="protein sequence ID" value="ALP94994.1"/>
    <property type="molecule type" value="Genomic_DNA"/>
</dbReference>
<dbReference type="Pfam" id="PF02153">
    <property type="entry name" value="PDH_N"/>
    <property type="match status" value="1"/>
</dbReference>
<dbReference type="RefSeq" id="WP_058118272.1">
    <property type="nucleotide sequence ID" value="NZ_CP011307.1"/>
</dbReference>
<evidence type="ECO:0000259" key="4">
    <source>
        <dbReference type="PROSITE" id="PS51176"/>
    </source>
</evidence>
<dbReference type="InterPro" id="IPR046826">
    <property type="entry name" value="PDH_N"/>
</dbReference>
<comment type="similarity">
    <text evidence="1">Belongs to the prephenate/arogenate dehydrogenase family.</text>
</comment>
<dbReference type="Proteomes" id="UP000064844">
    <property type="component" value="Chromosome"/>
</dbReference>
<dbReference type="Gene3D" id="3.40.50.720">
    <property type="entry name" value="NAD(P)-binding Rossmann-like Domain"/>
    <property type="match status" value="1"/>
</dbReference>
<dbReference type="InterPro" id="IPR046825">
    <property type="entry name" value="PDH_C"/>
</dbReference>
<protein>
    <submittedName>
        <fullName evidence="5">Arogenate dehydrogenase</fullName>
        <ecNumber evidence="5">1.3.1.43</ecNumber>
    </submittedName>
</protein>
<dbReference type="GO" id="GO:0070403">
    <property type="term" value="F:NAD+ binding"/>
    <property type="evidence" value="ECO:0007669"/>
    <property type="project" value="InterPro"/>
</dbReference>
<keyword evidence="6" id="KW-1185">Reference proteome</keyword>
<dbReference type="InterPro" id="IPR050812">
    <property type="entry name" value="Preph/Arog_dehydrog"/>
</dbReference>
<dbReference type="EC" id="1.3.1.43" evidence="5"/>
<dbReference type="STRING" id="1297617.IB211_02603"/>
<keyword evidence="2 5" id="KW-0560">Oxidoreductase</keyword>
<dbReference type="Pfam" id="PF20463">
    <property type="entry name" value="PDH_C"/>
    <property type="match status" value="1"/>
</dbReference>
<dbReference type="PANTHER" id="PTHR21363:SF0">
    <property type="entry name" value="PREPHENATE DEHYDROGENASE [NADP(+)]"/>
    <property type="match status" value="1"/>
</dbReference>
<organism evidence="5 6">
    <name type="scientific">Intestinimonas butyriciproducens</name>
    <dbReference type="NCBI Taxonomy" id="1297617"/>
    <lineage>
        <taxon>Bacteria</taxon>
        <taxon>Bacillati</taxon>
        <taxon>Bacillota</taxon>
        <taxon>Clostridia</taxon>
        <taxon>Eubacteriales</taxon>
        <taxon>Intestinimonas</taxon>
    </lineage>
</organism>
<feature type="domain" description="Prephenate/arogenate dehydrogenase" evidence="4">
    <location>
        <begin position="3"/>
        <end position="280"/>
    </location>
</feature>
<dbReference type="GO" id="GO:0004665">
    <property type="term" value="F:prephenate dehydrogenase (NADP+) activity"/>
    <property type="evidence" value="ECO:0007669"/>
    <property type="project" value="InterPro"/>
</dbReference>
<reference evidence="6" key="2">
    <citation type="submission" date="2015-04" db="EMBL/GenBank/DDBJ databases">
        <title>A butyrogenic pathway from the amino acid lysine in a human gut commensal.</title>
        <authorList>
            <person name="de Vos W.M."/>
            <person name="Bui N.T.P."/>
            <person name="Plugge C.M."/>
            <person name="Ritari J."/>
        </authorList>
    </citation>
    <scope>NUCLEOTIDE SEQUENCE [LARGE SCALE GENOMIC DNA]</scope>
    <source>
        <strain evidence="6">AF211</strain>
    </source>
</reference>
<dbReference type="AlphaFoldDB" id="A0A0S2W6V4"/>
<evidence type="ECO:0000256" key="1">
    <source>
        <dbReference type="ARBA" id="ARBA00007964"/>
    </source>
</evidence>
<evidence type="ECO:0000313" key="6">
    <source>
        <dbReference type="Proteomes" id="UP000064844"/>
    </source>
</evidence>
<dbReference type="KEGG" id="ibu:IB211_02603"/>
<dbReference type="GO" id="GO:0047794">
    <property type="term" value="F:cyclohexadienyl dehydrogenase activity"/>
    <property type="evidence" value="ECO:0007669"/>
    <property type="project" value="UniProtKB-EC"/>
</dbReference>
<dbReference type="InterPro" id="IPR008927">
    <property type="entry name" value="6-PGluconate_DH-like_C_sf"/>
</dbReference>
<dbReference type="PANTHER" id="PTHR21363">
    <property type="entry name" value="PREPHENATE DEHYDROGENASE"/>
    <property type="match status" value="1"/>
</dbReference>
<name>A0A0S2W6V4_9FIRM</name>